<feature type="transmembrane region" description="Helical" evidence="6">
    <location>
        <begin position="151"/>
        <end position="173"/>
    </location>
</feature>
<evidence type="ECO:0000313" key="9">
    <source>
        <dbReference type="Proteomes" id="UP001212997"/>
    </source>
</evidence>
<comment type="subcellular location">
    <subcellularLocation>
        <location evidence="1">Membrane</location>
        <topology evidence="1">Multi-pass membrane protein</topology>
    </subcellularLocation>
</comment>
<comment type="caution">
    <text evidence="8">The sequence shown here is derived from an EMBL/GenBank/DDBJ whole genome shotgun (WGS) entry which is preliminary data.</text>
</comment>
<dbReference type="InterPro" id="IPR006634">
    <property type="entry name" value="TLC-dom"/>
</dbReference>
<evidence type="ECO:0000256" key="1">
    <source>
        <dbReference type="ARBA" id="ARBA00004141"/>
    </source>
</evidence>
<feature type="transmembrane region" description="Helical" evidence="6">
    <location>
        <begin position="88"/>
        <end position="107"/>
    </location>
</feature>
<evidence type="ECO:0000256" key="3">
    <source>
        <dbReference type="ARBA" id="ARBA00022989"/>
    </source>
</evidence>
<feature type="transmembrane region" description="Helical" evidence="6">
    <location>
        <begin position="49"/>
        <end position="67"/>
    </location>
</feature>
<dbReference type="InterPro" id="IPR050846">
    <property type="entry name" value="TLCD"/>
</dbReference>
<dbReference type="GO" id="GO:0055088">
    <property type="term" value="P:lipid homeostasis"/>
    <property type="evidence" value="ECO:0007669"/>
    <property type="project" value="TreeGrafter"/>
</dbReference>
<sequence length="304" mass="34179">MASATTNPYGYTTSGFDLLHRPDSFLHEFGIRVAKWLGLPHLADHFSTLVYSALGFTVLHLVVAPGLSKVFASETYAKQRGRKARNNWNIHIVSIVNAVTLVVLSVRCFGHKTLSDDKIFGWHETIGTANAVAVGYFLWDTIDAIVNFVDIGFVVHGAACTLLYSLTFLPFLGYYSPRYLLWELSTPFLNIHWFLDKFGKTGSIAQYVNGVALLSSFFFVRIVYGWYMNYFFYGSLRAAWGQVNPVLIITLAIGNVILNVLNIHWFNKMISALRKRFDADSKPLLGEQPRVHGQTIDHATTTSQ</sequence>
<dbReference type="AlphaFoldDB" id="A0AAD5V2N6"/>
<keyword evidence="9" id="KW-1185">Reference proteome</keyword>
<evidence type="ECO:0000313" key="8">
    <source>
        <dbReference type="EMBL" id="KAJ3484603.1"/>
    </source>
</evidence>
<dbReference type="PROSITE" id="PS50922">
    <property type="entry name" value="TLC"/>
    <property type="match status" value="1"/>
</dbReference>
<feature type="transmembrane region" description="Helical" evidence="6">
    <location>
        <begin position="119"/>
        <end position="139"/>
    </location>
</feature>
<feature type="domain" description="TLC" evidence="7">
    <location>
        <begin position="83"/>
        <end position="278"/>
    </location>
</feature>
<protein>
    <recommendedName>
        <fullName evidence="7">TLC domain-containing protein</fullName>
    </recommendedName>
</protein>
<name>A0AAD5V2N6_9APHY</name>
<keyword evidence="4 5" id="KW-0472">Membrane</keyword>
<evidence type="ECO:0000256" key="4">
    <source>
        <dbReference type="ARBA" id="ARBA00023136"/>
    </source>
</evidence>
<evidence type="ECO:0000256" key="6">
    <source>
        <dbReference type="SAM" id="Phobius"/>
    </source>
</evidence>
<feature type="transmembrane region" description="Helical" evidence="6">
    <location>
        <begin position="247"/>
        <end position="266"/>
    </location>
</feature>
<organism evidence="8 9">
    <name type="scientific">Meripilus lineatus</name>
    <dbReference type="NCBI Taxonomy" id="2056292"/>
    <lineage>
        <taxon>Eukaryota</taxon>
        <taxon>Fungi</taxon>
        <taxon>Dikarya</taxon>
        <taxon>Basidiomycota</taxon>
        <taxon>Agaricomycotina</taxon>
        <taxon>Agaricomycetes</taxon>
        <taxon>Polyporales</taxon>
        <taxon>Meripilaceae</taxon>
        <taxon>Meripilus</taxon>
    </lineage>
</organism>
<dbReference type="GO" id="GO:0005783">
    <property type="term" value="C:endoplasmic reticulum"/>
    <property type="evidence" value="ECO:0007669"/>
    <property type="project" value="TreeGrafter"/>
</dbReference>
<proteinExistence type="predicted"/>
<evidence type="ECO:0000256" key="2">
    <source>
        <dbReference type="ARBA" id="ARBA00022692"/>
    </source>
</evidence>
<evidence type="ECO:0000256" key="5">
    <source>
        <dbReference type="PROSITE-ProRule" id="PRU00205"/>
    </source>
</evidence>
<dbReference type="GO" id="GO:0016020">
    <property type="term" value="C:membrane"/>
    <property type="evidence" value="ECO:0007669"/>
    <property type="project" value="UniProtKB-SubCell"/>
</dbReference>
<keyword evidence="3 6" id="KW-1133">Transmembrane helix</keyword>
<accession>A0AAD5V2N6</accession>
<dbReference type="EMBL" id="JANAWD010000183">
    <property type="protein sequence ID" value="KAJ3484603.1"/>
    <property type="molecule type" value="Genomic_DNA"/>
</dbReference>
<feature type="transmembrane region" description="Helical" evidence="6">
    <location>
        <begin position="207"/>
        <end position="227"/>
    </location>
</feature>
<dbReference type="Pfam" id="PF03798">
    <property type="entry name" value="TRAM_LAG1_CLN8"/>
    <property type="match status" value="1"/>
</dbReference>
<keyword evidence="2 5" id="KW-0812">Transmembrane</keyword>
<dbReference type="SMART" id="SM00724">
    <property type="entry name" value="TLC"/>
    <property type="match status" value="1"/>
</dbReference>
<gene>
    <name evidence="8" type="ORF">NLI96_g5528</name>
</gene>
<evidence type="ECO:0000259" key="7">
    <source>
        <dbReference type="PROSITE" id="PS50922"/>
    </source>
</evidence>
<dbReference type="PANTHER" id="PTHR13439">
    <property type="entry name" value="CT120 PROTEIN"/>
    <property type="match status" value="1"/>
</dbReference>
<reference evidence="8" key="1">
    <citation type="submission" date="2022-07" db="EMBL/GenBank/DDBJ databases">
        <title>Genome Sequence of Physisporinus lineatus.</title>
        <authorList>
            <person name="Buettner E."/>
        </authorList>
    </citation>
    <scope>NUCLEOTIDE SEQUENCE</scope>
    <source>
        <strain evidence="8">VT162</strain>
    </source>
</reference>
<dbReference type="PANTHER" id="PTHR13439:SF0">
    <property type="entry name" value="TOPOISOMERASE I DAMAGE AFFECTED PROTEIN 4"/>
    <property type="match status" value="1"/>
</dbReference>
<dbReference type="Proteomes" id="UP001212997">
    <property type="component" value="Unassembled WGS sequence"/>
</dbReference>